<dbReference type="Proteomes" id="UP000297280">
    <property type="component" value="Unassembled WGS sequence"/>
</dbReference>
<proteinExistence type="predicted"/>
<organism evidence="2 3">
    <name type="scientific">Botrytis porri</name>
    <dbReference type="NCBI Taxonomy" id="87229"/>
    <lineage>
        <taxon>Eukaryota</taxon>
        <taxon>Fungi</taxon>
        <taxon>Dikarya</taxon>
        <taxon>Ascomycota</taxon>
        <taxon>Pezizomycotina</taxon>
        <taxon>Leotiomycetes</taxon>
        <taxon>Helotiales</taxon>
        <taxon>Sclerotiniaceae</taxon>
        <taxon>Botrytis</taxon>
    </lineage>
</organism>
<gene>
    <name evidence="2" type="ORF">BPOR_0065g00110</name>
</gene>
<dbReference type="EMBL" id="PQXO01000065">
    <property type="protein sequence ID" value="TGO90423.1"/>
    <property type="molecule type" value="Genomic_DNA"/>
</dbReference>
<protein>
    <submittedName>
        <fullName evidence="2">Uncharacterized protein</fullName>
    </submittedName>
</protein>
<sequence length="302" mass="32287">MLGHHLRTIPSPYTCVRTANCVISRPGALEPESLVPLVTTGNTIPLTPASNSSQVVIINTTRSPTDPTPQAARTGPSPVVHIPAITTAVTLTGPTGLRIHMTIPGSEFARYIVTTIPNSRVTYETVDGCVADSRASGESGTSNSVDEKKSLEAAVQSTSREHSRHASPVQSPPQASRSPQRRTCQRQRTPPLFSTVKRTIRGTLAAKKKKRKWCQKQVKTAKEWLQILIKKFRKTVPVQSPLPEPLSSSALAPAPNPTQSPTQSPALIPAPGPTPGLGSTSALVQAPEQASEHPPRNESIEN</sequence>
<evidence type="ECO:0000313" key="2">
    <source>
        <dbReference type="EMBL" id="TGO90423.1"/>
    </source>
</evidence>
<evidence type="ECO:0000256" key="1">
    <source>
        <dbReference type="SAM" id="MobiDB-lite"/>
    </source>
</evidence>
<dbReference type="OrthoDB" id="10406583at2759"/>
<evidence type="ECO:0000313" key="3">
    <source>
        <dbReference type="Proteomes" id="UP000297280"/>
    </source>
</evidence>
<keyword evidence="3" id="KW-1185">Reference proteome</keyword>
<reference evidence="2 3" key="1">
    <citation type="submission" date="2017-12" db="EMBL/GenBank/DDBJ databases">
        <title>Comparative genomics of Botrytis spp.</title>
        <authorList>
            <person name="Valero-Jimenez C.A."/>
            <person name="Tapia P."/>
            <person name="Veloso J."/>
            <person name="Silva-Moreno E."/>
            <person name="Staats M."/>
            <person name="Valdes J.H."/>
            <person name="Van Kan J.A.L."/>
        </authorList>
    </citation>
    <scope>NUCLEOTIDE SEQUENCE [LARGE SCALE GENOMIC DNA]</scope>
    <source>
        <strain evidence="2 3">MUCL3349</strain>
    </source>
</reference>
<feature type="region of interest" description="Disordered" evidence="1">
    <location>
        <begin position="132"/>
        <end position="209"/>
    </location>
</feature>
<dbReference type="AlphaFoldDB" id="A0A4Z1L1F3"/>
<feature type="compositionally biased region" description="Basic and acidic residues" evidence="1">
    <location>
        <begin position="290"/>
        <end position="302"/>
    </location>
</feature>
<feature type="region of interest" description="Disordered" evidence="1">
    <location>
        <begin position="238"/>
        <end position="302"/>
    </location>
</feature>
<comment type="caution">
    <text evidence="2">The sequence shown here is derived from an EMBL/GenBank/DDBJ whole genome shotgun (WGS) entry which is preliminary data.</text>
</comment>
<accession>A0A4Z1L1F3</accession>
<name>A0A4Z1L1F3_9HELO</name>